<dbReference type="EMBL" id="WUBL01000278">
    <property type="protein sequence ID" value="KAF2962761.1"/>
    <property type="molecule type" value="Genomic_DNA"/>
</dbReference>
<dbReference type="Gene3D" id="3.40.50.300">
    <property type="entry name" value="P-loop containing nucleotide triphosphate hydrolases"/>
    <property type="match status" value="1"/>
</dbReference>
<feature type="compositionally biased region" description="Basic and acidic residues" evidence="1">
    <location>
        <begin position="326"/>
        <end position="351"/>
    </location>
</feature>
<gene>
    <name evidence="3" type="ORF">GQX73_g10807</name>
</gene>
<dbReference type="Proteomes" id="UP000481858">
    <property type="component" value="Unassembled WGS sequence"/>
</dbReference>
<dbReference type="InterPro" id="IPR027417">
    <property type="entry name" value="P-loop_NTPase"/>
</dbReference>
<organism evidence="3 4">
    <name type="scientific">Xylaria multiplex</name>
    <dbReference type="NCBI Taxonomy" id="323545"/>
    <lineage>
        <taxon>Eukaryota</taxon>
        <taxon>Fungi</taxon>
        <taxon>Dikarya</taxon>
        <taxon>Ascomycota</taxon>
        <taxon>Pezizomycotina</taxon>
        <taxon>Sordariomycetes</taxon>
        <taxon>Xylariomycetidae</taxon>
        <taxon>Xylariales</taxon>
        <taxon>Xylariaceae</taxon>
        <taxon>Xylaria</taxon>
    </lineage>
</organism>
<name>A0A7C8IG45_9PEZI</name>
<protein>
    <recommendedName>
        <fullName evidence="2">G domain-containing protein</fullName>
    </recommendedName>
</protein>
<evidence type="ECO:0000259" key="2">
    <source>
        <dbReference type="Pfam" id="PF01926"/>
    </source>
</evidence>
<accession>A0A7C8IG45</accession>
<dbReference type="SUPFAM" id="SSF52540">
    <property type="entry name" value="P-loop containing nucleoside triphosphate hydrolases"/>
    <property type="match status" value="1"/>
</dbReference>
<proteinExistence type="predicted"/>
<sequence>MASNSSSGFEPRPTDIIVAVMGMTGSGKSTFISLCTDQSVKIGHGLQACTQKVDVYKCLYEPNIDVYMIDTPGFDDTNRSDTDVLKDIATWLTKSYANSIQLNGMLYFHRITDTRMGKSAKKNLYLFKKLCGSNALQNVLLVSTMWENVDLTIGNNHEEELIQTEEFWGAMLKQGAQLARHKNNRESAMQLLTHFVAKQRTTMAIQSEMVNDKKMLHETTAGQELDSELIVQREHFQKELDETKQMFREAKEQQDLESANQLREHEKKMAEKIERIRQEREELRINMQKMHESSAEMVKRLEKKLEDQKRIHLLNMEKMKQLEKKIEGQQRIHEKEDEKPRAEPEKQEAARQEVTTSPASISSRNMINHYNVNISLAGTKYAFVGPVQNMFNIPGLSLHGSVDGMLSSETYIAIAWSDNLSTEYPRLCEWLENRTRPIQPTQFTLGPNGTFFVVFGLERFYYLPKAIKQEVDITNVRKLWLGFGGAYIIERLGGGKRWDLKGHYRGLSEDLEQGIHGYKNIKDLAMNIENPASYAVIMADSSSKYTPGAMFPDSAWKLYMTKNFGTKWEEGSVTSRFAKGCFLSILNAVARWLVVVVQRPLPTLSSPTATDPWAPSLHFCFGVLTLRSTELESWTIETPEYTAPPTVPKAVLGLVPPPKRPRCISQSFGCSLYCQGHELQWILKPARPFKD</sequence>
<dbReference type="InterPro" id="IPR006073">
    <property type="entry name" value="GTP-bd"/>
</dbReference>
<comment type="caution">
    <text evidence="3">The sequence shown here is derived from an EMBL/GenBank/DDBJ whole genome shotgun (WGS) entry which is preliminary data.</text>
</comment>
<dbReference type="InParanoid" id="A0A7C8IG45"/>
<evidence type="ECO:0000256" key="1">
    <source>
        <dbReference type="SAM" id="MobiDB-lite"/>
    </source>
</evidence>
<evidence type="ECO:0000313" key="3">
    <source>
        <dbReference type="EMBL" id="KAF2962761.1"/>
    </source>
</evidence>
<evidence type="ECO:0000313" key="4">
    <source>
        <dbReference type="Proteomes" id="UP000481858"/>
    </source>
</evidence>
<dbReference type="OrthoDB" id="8954335at2759"/>
<reference evidence="3 4" key="1">
    <citation type="submission" date="2019-12" db="EMBL/GenBank/DDBJ databases">
        <title>Draft genome sequence of the ascomycete Xylaria multiplex DSM 110363.</title>
        <authorList>
            <person name="Buettner E."/>
            <person name="Kellner H."/>
        </authorList>
    </citation>
    <scope>NUCLEOTIDE SEQUENCE [LARGE SCALE GENOMIC DNA]</scope>
    <source>
        <strain evidence="3 4">DSM 110363</strain>
    </source>
</reference>
<dbReference type="CDD" id="cd00882">
    <property type="entry name" value="Ras_like_GTPase"/>
    <property type="match status" value="1"/>
</dbReference>
<feature type="domain" description="G" evidence="2">
    <location>
        <begin position="18"/>
        <end position="80"/>
    </location>
</feature>
<dbReference type="Pfam" id="PF01926">
    <property type="entry name" value="MMR_HSR1"/>
    <property type="match status" value="1"/>
</dbReference>
<dbReference type="GO" id="GO:0005525">
    <property type="term" value="F:GTP binding"/>
    <property type="evidence" value="ECO:0007669"/>
    <property type="project" value="InterPro"/>
</dbReference>
<feature type="region of interest" description="Disordered" evidence="1">
    <location>
        <begin position="326"/>
        <end position="359"/>
    </location>
</feature>
<keyword evidence="4" id="KW-1185">Reference proteome</keyword>
<dbReference type="AlphaFoldDB" id="A0A7C8IG45"/>